<feature type="compositionally biased region" description="Polar residues" evidence="1">
    <location>
        <begin position="93"/>
        <end position="102"/>
    </location>
</feature>
<dbReference type="Pfam" id="PF13843">
    <property type="entry name" value="DDE_Tnp_1_7"/>
    <property type="match status" value="1"/>
</dbReference>
<dbReference type="EMBL" id="CAKOGL010000011">
    <property type="protein sequence ID" value="CAH2091811.1"/>
    <property type="molecule type" value="Genomic_DNA"/>
</dbReference>
<comment type="caution">
    <text evidence="3">The sequence shown here is derived from an EMBL/GenBank/DDBJ whole genome shotgun (WGS) entry which is preliminary data.</text>
</comment>
<feature type="domain" description="PiggyBac transposable element-derived protein" evidence="2">
    <location>
        <begin position="150"/>
        <end position="265"/>
    </location>
</feature>
<sequence length="266" mass="30533">MGVILCSRAARKRPLRVLLDEDIMSVLQNSDDSEDGLDFDDDSLADPDFVPEFETFEHNTTEFDINVDSIIETLENSNESSLPSPPSAETASNVTGPQPSLAQSSQSKQTTKKPTKVNLRWKKKSLQLNAEQLRFKSNQNLGTELLELETPIQFFFYLFPQELIRMIAEETNLYQVQNDPNSTFRVTDMDIRQFIGIVYLMSLIRLPRVSNHWNAILGTAVIQDTMSLNKFEKIRQTLHFNDNSKNLPRNDPEHDRIFKIRPLVES</sequence>
<evidence type="ECO:0000313" key="3">
    <source>
        <dbReference type="EMBL" id="CAH2091811.1"/>
    </source>
</evidence>
<dbReference type="InterPro" id="IPR029526">
    <property type="entry name" value="PGBD"/>
</dbReference>
<dbReference type="Proteomes" id="UP001153954">
    <property type="component" value="Unassembled WGS sequence"/>
</dbReference>
<accession>A0AAU9TYA1</accession>
<feature type="region of interest" description="Disordered" evidence="1">
    <location>
        <begin position="75"/>
        <end position="116"/>
    </location>
</feature>
<reference evidence="3" key="1">
    <citation type="submission" date="2022-03" db="EMBL/GenBank/DDBJ databases">
        <authorList>
            <person name="Tunstrom K."/>
        </authorList>
    </citation>
    <scope>NUCLEOTIDE SEQUENCE</scope>
</reference>
<protein>
    <recommendedName>
        <fullName evidence="2">PiggyBac transposable element-derived protein domain-containing protein</fullName>
    </recommendedName>
</protein>
<evidence type="ECO:0000256" key="1">
    <source>
        <dbReference type="SAM" id="MobiDB-lite"/>
    </source>
</evidence>
<gene>
    <name evidence="3" type="ORF">EEDITHA_LOCUS7641</name>
</gene>
<evidence type="ECO:0000259" key="2">
    <source>
        <dbReference type="Pfam" id="PF13843"/>
    </source>
</evidence>
<dbReference type="AlphaFoldDB" id="A0AAU9TYA1"/>
<organism evidence="3 4">
    <name type="scientific">Euphydryas editha</name>
    <name type="common">Edith's checkerspot</name>
    <dbReference type="NCBI Taxonomy" id="104508"/>
    <lineage>
        <taxon>Eukaryota</taxon>
        <taxon>Metazoa</taxon>
        <taxon>Ecdysozoa</taxon>
        <taxon>Arthropoda</taxon>
        <taxon>Hexapoda</taxon>
        <taxon>Insecta</taxon>
        <taxon>Pterygota</taxon>
        <taxon>Neoptera</taxon>
        <taxon>Endopterygota</taxon>
        <taxon>Lepidoptera</taxon>
        <taxon>Glossata</taxon>
        <taxon>Ditrysia</taxon>
        <taxon>Papilionoidea</taxon>
        <taxon>Nymphalidae</taxon>
        <taxon>Nymphalinae</taxon>
        <taxon>Euphydryas</taxon>
    </lineage>
</organism>
<keyword evidence="4" id="KW-1185">Reference proteome</keyword>
<dbReference type="PANTHER" id="PTHR46599">
    <property type="entry name" value="PIGGYBAC TRANSPOSABLE ELEMENT-DERIVED PROTEIN 4"/>
    <property type="match status" value="1"/>
</dbReference>
<evidence type="ECO:0000313" key="4">
    <source>
        <dbReference type="Proteomes" id="UP001153954"/>
    </source>
</evidence>
<dbReference type="PANTHER" id="PTHR46599:SF3">
    <property type="entry name" value="PIGGYBAC TRANSPOSABLE ELEMENT-DERIVED PROTEIN 4"/>
    <property type="match status" value="1"/>
</dbReference>
<name>A0AAU9TYA1_EUPED</name>
<proteinExistence type="predicted"/>
<feature type="compositionally biased region" description="Low complexity" evidence="1">
    <location>
        <begin position="75"/>
        <end position="92"/>
    </location>
</feature>